<evidence type="ECO:0000313" key="2">
    <source>
        <dbReference type="EMBL" id="OJJ20726.1"/>
    </source>
</evidence>
<dbReference type="CDD" id="cd08500">
    <property type="entry name" value="PBP2_NikA_DppA_OppA_like_4"/>
    <property type="match status" value="1"/>
</dbReference>
<dbReference type="InterPro" id="IPR039424">
    <property type="entry name" value="SBP_5"/>
</dbReference>
<gene>
    <name evidence="2" type="ORF">BI308_20490</name>
</gene>
<protein>
    <submittedName>
        <fullName evidence="2">Peptide ABC transporter substrate-binding protein</fullName>
    </submittedName>
</protein>
<dbReference type="Gene3D" id="3.10.105.10">
    <property type="entry name" value="Dipeptide-binding Protein, Domain 3"/>
    <property type="match status" value="1"/>
</dbReference>
<accession>A0A1L9QLZ7</accession>
<dbReference type="GO" id="GO:0015833">
    <property type="term" value="P:peptide transport"/>
    <property type="evidence" value="ECO:0007669"/>
    <property type="project" value="TreeGrafter"/>
</dbReference>
<dbReference type="GO" id="GO:1904680">
    <property type="term" value="F:peptide transmembrane transporter activity"/>
    <property type="evidence" value="ECO:0007669"/>
    <property type="project" value="TreeGrafter"/>
</dbReference>
<dbReference type="EMBL" id="MLAW01000047">
    <property type="protein sequence ID" value="OJJ20726.1"/>
    <property type="molecule type" value="Genomic_DNA"/>
</dbReference>
<organism evidence="2 3">
    <name type="scientific">Roseofilum reptotaenium AO1-A</name>
    <dbReference type="NCBI Taxonomy" id="1925591"/>
    <lineage>
        <taxon>Bacteria</taxon>
        <taxon>Bacillati</taxon>
        <taxon>Cyanobacteriota</taxon>
        <taxon>Cyanophyceae</taxon>
        <taxon>Desertifilales</taxon>
        <taxon>Desertifilaceae</taxon>
        <taxon>Roseofilum</taxon>
    </lineage>
</organism>
<comment type="caution">
    <text evidence="2">The sequence shown here is derived from an EMBL/GenBank/DDBJ whole genome shotgun (WGS) entry which is preliminary data.</text>
</comment>
<feature type="domain" description="Solute-binding protein family 5" evidence="1">
    <location>
        <begin position="312"/>
        <end position="548"/>
    </location>
</feature>
<dbReference type="Gene3D" id="3.40.190.10">
    <property type="entry name" value="Periplasmic binding protein-like II"/>
    <property type="match status" value="1"/>
</dbReference>
<dbReference type="PANTHER" id="PTHR30290">
    <property type="entry name" value="PERIPLASMIC BINDING COMPONENT OF ABC TRANSPORTER"/>
    <property type="match status" value="1"/>
</dbReference>
<proteinExistence type="predicted"/>
<dbReference type="STRING" id="1925591.BI308_20490"/>
<dbReference type="SUPFAM" id="SSF53850">
    <property type="entry name" value="Periplasmic binding protein-like II"/>
    <property type="match status" value="1"/>
</dbReference>
<evidence type="ECO:0000313" key="3">
    <source>
        <dbReference type="Proteomes" id="UP000183940"/>
    </source>
</evidence>
<keyword evidence="3" id="KW-1185">Reference proteome</keyword>
<dbReference type="Proteomes" id="UP000183940">
    <property type="component" value="Unassembled WGS sequence"/>
</dbReference>
<name>A0A1L9QLZ7_9CYAN</name>
<sequence>METTTTAGTTATRAEGSCPAITLADAQGIGEGKYPQQYDLQNYEAETGCEMAFVANPEIEDLNGEIQGNADLPSIDERIPNEPLVVVPYEEIGQYGGILAGLSKATESGTSDLLSTRHVNLFRYSDDLKTLVPNIARDFEWNDDYTVLTVYLREGHKWSDGEPFTAEDIVFWYNNVLANKTLYSNGIPDRFLVNGQPMAVEAVNPTTVTFTLSQAKPGLTSLFATDYAQPFLPKHFLGKYHPDIDSNAEKNAKDDGFESWDEAFNFYYGSSDWKDVPSPLLKDTAKANSLERAVMPTLESHIVIADTAEGRRLVANPYFHQVDTTGQQLPYISRIDEVYVPEKEVQNLKLSNGEVVYKSQAVFAEDLPVLQQNESKGNYSVNPVPTVGESMVVYSFNVNHKDEGLREIFDDLRFRQAVSHAMNREEMNELVYFGLATPAQYTGIDPNTVDFITEEQKTYLIEYDPDKANELLDEMGLVDANGDGKRDRPNGQPLVINLQFATQGGAVKLHELFVQYLDDVGINMQLKEVTSDEYRASQASNDLDIMTWTKAYTSAFVAGSREPFFPPFGDYFSLTNGHLWAKYIETDGAEGLEPPEWVTELDQASTEYQKYTLGTPESNQLGKQIVDLLQSDLLFIGTVGNPAEPVYHRNDLGNFQEFTAKSYDYYWAYPYRPSQWFLK</sequence>
<feature type="domain" description="Solute-binding protein family 5" evidence="1">
    <location>
        <begin position="130"/>
        <end position="248"/>
    </location>
</feature>
<dbReference type="InterPro" id="IPR000914">
    <property type="entry name" value="SBP_5_dom"/>
</dbReference>
<dbReference type="AlphaFoldDB" id="A0A1L9QLZ7"/>
<dbReference type="Pfam" id="PF00496">
    <property type="entry name" value="SBP_bac_5"/>
    <property type="match status" value="2"/>
</dbReference>
<dbReference type="PANTHER" id="PTHR30290:SF62">
    <property type="entry name" value="OLIGOPEPTIDE ABC TRANSPORTER, PERIPLASMIC OLIGOPEPTIDE-BINDING PROTEIN"/>
    <property type="match status" value="1"/>
</dbReference>
<reference evidence="2" key="1">
    <citation type="submission" date="2016-10" db="EMBL/GenBank/DDBJ databases">
        <title>CRISPR-Cas defence system in Roseofilum reptotaenium: evidence of a bacteriophage-cyanobacterium arms race in the coral black band disease.</title>
        <authorList>
            <person name="Buerger P."/>
            <person name="Wood-Charlson E.M."/>
            <person name="Weynberg K.D."/>
            <person name="Willis B."/>
            <person name="Van Oppen M.J."/>
        </authorList>
    </citation>
    <scope>NUCLEOTIDE SEQUENCE [LARGE SCALE GENOMIC DNA]</scope>
    <source>
        <strain evidence="2">AO1-A</strain>
    </source>
</reference>
<evidence type="ECO:0000259" key="1">
    <source>
        <dbReference type="Pfam" id="PF00496"/>
    </source>
</evidence>